<dbReference type="SUPFAM" id="SSF52540">
    <property type="entry name" value="P-loop containing nucleoside triphosphate hydrolases"/>
    <property type="match status" value="1"/>
</dbReference>
<evidence type="ECO:0000256" key="6">
    <source>
        <dbReference type="ARBA" id="ARBA00022723"/>
    </source>
</evidence>
<keyword evidence="6" id="KW-0479">Metal-binding</keyword>
<organism evidence="11 12">
    <name type="scientific">Desulfurobacterium pacificum</name>
    <dbReference type="NCBI Taxonomy" id="240166"/>
    <lineage>
        <taxon>Bacteria</taxon>
        <taxon>Pseudomonadati</taxon>
        <taxon>Aquificota</taxon>
        <taxon>Aquificia</taxon>
        <taxon>Desulfurobacteriales</taxon>
        <taxon>Desulfurobacteriaceae</taxon>
        <taxon>Desulfurobacterium</taxon>
    </lineage>
</organism>
<evidence type="ECO:0000256" key="9">
    <source>
        <dbReference type="ARBA" id="ARBA00022842"/>
    </source>
</evidence>
<dbReference type="PANTHER" id="PTHR33540:SF2">
    <property type="entry name" value="TRNA THREONYLCARBAMOYLADENOSINE BIOSYNTHESIS PROTEIN TSAE"/>
    <property type="match status" value="1"/>
</dbReference>
<evidence type="ECO:0000256" key="1">
    <source>
        <dbReference type="ARBA" id="ARBA00004496"/>
    </source>
</evidence>
<keyword evidence="5" id="KW-0819">tRNA processing</keyword>
<accession>A0ABY1NV16</accession>
<dbReference type="Proteomes" id="UP001157911">
    <property type="component" value="Unassembled WGS sequence"/>
</dbReference>
<reference evidence="11 12" key="1">
    <citation type="submission" date="2017-05" db="EMBL/GenBank/DDBJ databases">
        <authorList>
            <person name="Varghese N."/>
            <person name="Submissions S."/>
        </authorList>
    </citation>
    <scope>NUCLEOTIDE SEQUENCE [LARGE SCALE GENOMIC DNA]</scope>
    <source>
        <strain evidence="11 12">DSM 15522</strain>
    </source>
</reference>
<dbReference type="Pfam" id="PF02367">
    <property type="entry name" value="TsaE"/>
    <property type="match status" value="1"/>
</dbReference>
<keyword evidence="9" id="KW-0460">Magnesium</keyword>
<keyword evidence="12" id="KW-1185">Reference proteome</keyword>
<dbReference type="InterPro" id="IPR003442">
    <property type="entry name" value="T6A_TsaE"/>
</dbReference>
<proteinExistence type="inferred from homology"/>
<keyword evidence="7" id="KW-0547">Nucleotide-binding</keyword>
<evidence type="ECO:0000256" key="4">
    <source>
        <dbReference type="ARBA" id="ARBA00022490"/>
    </source>
</evidence>
<dbReference type="PANTHER" id="PTHR33540">
    <property type="entry name" value="TRNA THREONYLCARBAMOYLADENOSINE BIOSYNTHESIS PROTEIN TSAE"/>
    <property type="match status" value="1"/>
</dbReference>
<keyword evidence="8" id="KW-0067">ATP-binding</keyword>
<name>A0ABY1NV16_9BACT</name>
<dbReference type="NCBIfam" id="TIGR00150">
    <property type="entry name" value="T6A_YjeE"/>
    <property type="match status" value="1"/>
</dbReference>
<evidence type="ECO:0000256" key="10">
    <source>
        <dbReference type="ARBA" id="ARBA00032441"/>
    </source>
</evidence>
<evidence type="ECO:0000256" key="3">
    <source>
        <dbReference type="ARBA" id="ARBA00019010"/>
    </source>
</evidence>
<evidence type="ECO:0000313" key="11">
    <source>
        <dbReference type="EMBL" id="SMP18734.1"/>
    </source>
</evidence>
<dbReference type="EMBL" id="FXUB01000006">
    <property type="protein sequence ID" value="SMP18734.1"/>
    <property type="molecule type" value="Genomic_DNA"/>
</dbReference>
<dbReference type="InterPro" id="IPR027417">
    <property type="entry name" value="P-loop_NTPase"/>
</dbReference>
<sequence length="157" mass="17742">MNRCEFLCRTVEDTRNLGRLLGKVSFPGLVVILKGDLGCGKTEFVRGMAVAMGISENEISSPSFNVVHEYDNFVHMDLYRVKGNFEDIGIEEILEDERIKAIEWGEPVLEELEGLPFVVVSCRESEEGRIFEIEDYTGKVCDKLKKLYEGGIDVQNS</sequence>
<evidence type="ECO:0000313" key="12">
    <source>
        <dbReference type="Proteomes" id="UP001157911"/>
    </source>
</evidence>
<evidence type="ECO:0000256" key="8">
    <source>
        <dbReference type="ARBA" id="ARBA00022840"/>
    </source>
</evidence>
<keyword evidence="4" id="KW-0963">Cytoplasm</keyword>
<gene>
    <name evidence="11" type="ORF">SAMN06265339_1621</name>
</gene>
<evidence type="ECO:0000256" key="7">
    <source>
        <dbReference type="ARBA" id="ARBA00022741"/>
    </source>
</evidence>
<comment type="subcellular location">
    <subcellularLocation>
        <location evidence="1">Cytoplasm</location>
    </subcellularLocation>
</comment>
<protein>
    <recommendedName>
        <fullName evidence="3">tRNA threonylcarbamoyladenosine biosynthesis protein TsaE</fullName>
    </recommendedName>
    <alternativeName>
        <fullName evidence="10">t(6)A37 threonylcarbamoyladenosine biosynthesis protein TsaE</fullName>
    </alternativeName>
</protein>
<evidence type="ECO:0000256" key="2">
    <source>
        <dbReference type="ARBA" id="ARBA00007599"/>
    </source>
</evidence>
<comment type="caution">
    <text evidence="11">The sequence shown here is derived from an EMBL/GenBank/DDBJ whole genome shotgun (WGS) entry which is preliminary data.</text>
</comment>
<evidence type="ECO:0000256" key="5">
    <source>
        <dbReference type="ARBA" id="ARBA00022694"/>
    </source>
</evidence>
<comment type="similarity">
    <text evidence="2">Belongs to the TsaE family.</text>
</comment>
<dbReference type="Gene3D" id="3.40.50.300">
    <property type="entry name" value="P-loop containing nucleotide triphosphate hydrolases"/>
    <property type="match status" value="1"/>
</dbReference>